<sequence>MGECLFSCYPMLARRSPYHKTMPATALVLYAYWPDISFDKSYYLNTHISLAERTWTIYELPGWHITRFTSNPGGLKPPHLICANLEGKNGAI</sequence>
<evidence type="ECO:0000313" key="2">
    <source>
        <dbReference type="Proteomes" id="UP000596276"/>
    </source>
</evidence>
<dbReference type="Gene3D" id="3.30.70.100">
    <property type="match status" value="1"/>
</dbReference>
<gene>
    <name evidence="1" type="ORF">F9C07_2148028</name>
</gene>
<accession>A0A7U2ML88</accession>
<proteinExistence type="predicted"/>
<keyword evidence="2" id="KW-1185">Reference proteome</keyword>
<protein>
    <submittedName>
        <fullName evidence="1">Uncharacterized protein</fullName>
    </submittedName>
</protein>
<reference evidence="2" key="1">
    <citation type="journal article" date="2021" name="G3 (Bethesda)">
        <title>Chromosome assembled and annotated genome sequence of Aspergillus flavus NRRL 3357.</title>
        <authorList>
            <person name="Skerker J.M."/>
            <person name="Pianalto K.M."/>
            <person name="Mondo S.J."/>
            <person name="Yang K."/>
            <person name="Arkin A.P."/>
            <person name="Keller N.P."/>
            <person name="Grigoriev I.V."/>
            <person name="Louise Glass N.L."/>
        </authorList>
    </citation>
    <scope>NUCLEOTIDE SEQUENCE [LARGE SCALE GENOMIC DNA]</scope>
    <source>
        <strain evidence="2">ATCC 200026 / FGSC A1120 / IAM 13836 / NRRL 3357 / JCM 12722 / SRRC 167</strain>
    </source>
</reference>
<dbReference type="VEuPathDB" id="FungiDB:F9C07_2148028"/>
<evidence type="ECO:0000313" key="1">
    <source>
        <dbReference type="EMBL" id="QRD85310.1"/>
    </source>
</evidence>
<organism evidence="1 2">
    <name type="scientific">Aspergillus flavus (strain ATCC 200026 / FGSC A1120 / IAM 13836 / NRRL 3357 / JCM 12722 / SRRC 167)</name>
    <dbReference type="NCBI Taxonomy" id="332952"/>
    <lineage>
        <taxon>Eukaryota</taxon>
        <taxon>Fungi</taxon>
        <taxon>Dikarya</taxon>
        <taxon>Ascomycota</taxon>
        <taxon>Pezizomycotina</taxon>
        <taxon>Eurotiomycetes</taxon>
        <taxon>Eurotiomycetidae</taxon>
        <taxon>Eurotiales</taxon>
        <taxon>Aspergillaceae</taxon>
        <taxon>Aspergillus</taxon>
        <taxon>Aspergillus subgen. Circumdati</taxon>
    </lineage>
</organism>
<name>A0A7U2ML88_ASPFN</name>
<dbReference type="EMBL" id="CP044620">
    <property type="protein sequence ID" value="QRD85310.1"/>
    <property type="molecule type" value="Genomic_DNA"/>
</dbReference>
<dbReference type="Proteomes" id="UP000596276">
    <property type="component" value="Chromosome 3"/>
</dbReference>
<dbReference type="AlphaFoldDB" id="A0A7U2ML88"/>